<dbReference type="PANTHER" id="PTHR47396:SF1">
    <property type="entry name" value="ATP-DEPENDENT HELICASE IRC3-RELATED"/>
    <property type="match status" value="1"/>
</dbReference>
<sequence>MPEDVDKPLNVLDMFKNLNKIGKHRVRNALFGRMNKLSLEALVWDGSVQNHHDENHFEITCELENREGTNNDDEIILDANPTPPFVAQKQEIVNHEMMDEDIEPIIEVAEEFEEDTNVISILSDPQQQMENDETLTNPIDPSILATCSHEYPKESSNFKGFKASEFQNAILDHCDKVREHTGHKTGLVVLATGLGKTILVILDIERELSRIKQNDLKKFKMLFLVHSKVIRDTSFSKFKMQFTSEYQDLDSRWDFKDSDFLNITENENQASIEGKLKRAKFVFCLFQSFEKINLKDSQFTHCVIDEVHHVVATTYNKAFKSLMKLPSLKYMLGMTATLVHREDPTGDKLKEKFKGIVYVNLPWRLAKTLGFFPPVEYLEYLPYTIQSSLDILTYQQIFKEAFDPYNNPKRQLPNFIAKLDKSLHQLGMNTDEQVKKKLTPENITNVLIQFFTQQINAGLQTKRKTIIFANSCETADKISKIINEKSTRTLQLKASSIHYKKGIKQTKQILEDFSNGKLNVLVNVMMVSEGYDVKDVDCLVLARQTESEIVFLQQIGRAMRRNTDKSVTIIDLALNLRKRWKRLFNDDFQNEEELKKMVVEFWNVENFVGDPINFQTTEQ</sequence>
<evidence type="ECO:0000313" key="3">
    <source>
        <dbReference type="EMBL" id="KAG2385466.1"/>
    </source>
</evidence>
<dbReference type="SMART" id="SM00487">
    <property type="entry name" value="DEXDc"/>
    <property type="match status" value="1"/>
</dbReference>
<evidence type="ECO:0000313" key="4">
    <source>
        <dbReference type="Proteomes" id="UP000816034"/>
    </source>
</evidence>
<dbReference type="AlphaFoldDB" id="A0AA88KLL1"/>
<dbReference type="SUPFAM" id="SSF52540">
    <property type="entry name" value="P-loop containing nucleoside triphosphate hydrolases"/>
    <property type="match status" value="2"/>
</dbReference>
<dbReference type="Pfam" id="PF00271">
    <property type="entry name" value="Helicase_C"/>
    <property type="match status" value="1"/>
</dbReference>
<organism evidence="3 4">
    <name type="scientific">Naegleria lovaniensis</name>
    <name type="common">Amoeba</name>
    <dbReference type="NCBI Taxonomy" id="51637"/>
    <lineage>
        <taxon>Eukaryota</taxon>
        <taxon>Discoba</taxon>
        <taxon>Heterolobosea</taxon>
        <taxon>Tetramitia</taxon>
        <taxon>Eutetramitia</taxon>
        <taxon>Vahlkampfiidae</taxon>
        <taxon>Naegleria</taxon>
    </lineage>
</organism>
<dbReference type="InterPro" id="IPR006935">
    <property type="entry name" value="Helicase/UvrB_N"/>
</dbReference>
<dbReference type="PROSITE" id="PS51194">
    <property type="entry name" value="HELICASE_CTER"/>
    <property type="match status" value="1"/>
</dbReference>
<dbReference type="Gene3D" id="3.40.50.300">
    <property type="entry name" value="P-loop containing nucleotide triphosphate hydrolases"/>
    <property type="match status" value="2"/>
</dbReference>
<dbReference type="GO" id="GO:0005524">
    <property type="term" value="F:ATP binding"/>
    <property type="evidence" value="ECO:0007669"/>
    <property type="project" value="InterPro"/>
</dbReference>
<feature type="domain" description="Helicase C-terminal" evidence="2">
    <location>
        <begin position="442"/>
        <end position="599"/>
    </location>
</feature>
<proteinExistence type="predicted"/>
<dbReference type="InterPro" id="IPR014001">
    <property type="entry name" value="Helicase_ATP-bd"/>
</dbReference>
<dbReference type="RefSeq" id="XP_044549459.1">
    <property type="nucleotide sequence ID" value="XM_044692792.1"/>
</dbReference>
<dbReference type="GO" id="GO:0005829">
    <property type="term" value="C:cytosol"/>
    <property type="evidence" value="ECO:0007669"/>
    <property type="project" value="TreeGrafter"/>
</dbReference>
<dbReference type="Pfam" id="PF04851">
    <property type="entry name" value="ResIII"/>
    <property type="match status" value="1"/>
</dbReference>
<gene>
    <name evidence="3" type="ORF">C9374_003281</name>
</gene>
<dbReference type="SMART" id="SM00490">
    <property type="entry name" value="HELICc"/>
    <property type="match status" value="1"/>
</dbReference>
<protein>
    <submittedName>
        <fullName evidence="3">Uncharacterized protein</fullName>
    </submittedName>
</protein>
<dbReference type="GO" id="GO:0016787">
    <property type="term" value="F:hydrolase activity"/>
    <property type="evidence" value="ECO:0007669"/>
    <property type="project" value="InterPro"/>
</dbReference>
<dbReference type="InterPro" id="IPR027417">
    <property type="entry name" value="P-loop_NTPase"/>
</dbReference>
<dbReference type="PROSITE" id="PS51192">
    <property type="entry name" value="HELICASE_ATP_BIND_1"/>
    <property type="match status" value="1"/>
</dbReference>
<dbReference type="PANTHER" id="PTHR47396">
    <property type="entry name" value="TYPE I RESTRICTION ENZYME ECOKI R PROTEIN"/>
    <property type="match status" value="1"/>
</dbReference>
<dbReference type="GeneID" id="68095736"/>
<accession>A0AA88KLL1</accession>
<reference evidence="3 4" key="1">
    <citation type="journal article" date="2018" name="BMC Genomics">
        <title>The genome of Naegleria lovaniensis, the basis for a comparative approach to unravel pathogenicity factors of the human pathogenic amoeba N. fowleri.</title>
        <authorList>
            <person name="Liechti N."/>
            <person name="Schurch N."/>
            <person name="Bruggmann R."/>
            <person name="Wittwer M."/>
        </authorList>
    </citation>
    <scope>NUCLEOTIDE SEQUENCE [LARGE SCALE GENOMIC DNA]</scope>
    <source>
        <strain evidence="3 4">ATCC 30569</strain>
    </source>
</reference>
<evidence type="ECO:0000259" key="2">
    <source>
        <dbReference type="PROSITE" id="PS51194"/>
    </source>
</evidence>
<evidence type="ECO:0000259" key="1">
    <source>
        <dbReference type="PROSITE" id="PS51192"/>
    </source>
</evidence>
<keyword evidence="4" id="KW-1185">Reference proteome</keyword>
<dbReference type="GO" id="GO:0003677">
    <property type="term" value="F:DNA binding"/>
    <property type="evidence" value="ECO:0007669"/>
    <property type="project" value="InterPro"/>
</dbReference>
<comment type="caution">
    <text evidence="3">The sequence shown here is derived from an EMBL/GenBank/DDBJ whole genome shotgun (WGS) entry which is preliminary data.</text>
</comment>
<dbReference type="EMBL" id="PYSW02000018">
    <property type="protein sequence ID" value="KAG2385466.1"/>
    <property type="molecule type" value="Genomic_DNA"/>
</dbReference>
<name>A0AA88KLL1_NAELO</name>
<dbReference type="InterPro" id="IPR001650">
    <property type="entry name" value="Helicase_C-like"/>
</dbReference>
<feature type="domain" description="Helicase ATP-binding" evidence="1">
    <location>
        <begin position="177"/>
        <end position="356"/>
    </location>
</feature>
<dbReference type="InterPro" id="IPR050742">
    <property type="entry name" value="Helicase_Restrict-Modif_Enz"/>
</dbReference>
<dbReference type="Proteomes" id="UP000816034">
    <property type="component" value="Unassembled WGS sequence"/>
</dbReference>